<dbReference type="EMBL" id="JBHUNP010000001">
    <property type="protein sequence ID" value="MFD2646216.1"/>
    <property type="molecule type" value="Genomic_DNA"/>
</dbReference>
<organism evidence="2 3">
    <name type="scientific">Devosia albogilva</name>
    <dbReference type="NCBI Taxonomy" id="429726"/>
    <lineage>
        <taxon>Bacteria</taxon>
        <taxon>Pseudomonadati</taxon>
        <taxon>Pseudomonadota</taxon>
        <taxon>Alphaproteobacteria</taxon>
        <taxon>Hyphomicrobiales</taxon>
        <taxon>Devosiaceae</taxon>
        <taxon>Devosia</taxon>
    </lineage>
</organism>
<reference evidence="3" key="1">
    <citation type="journal article" date="2019" name="Int. J. Syst. Evol. Microbiol.">
        <title>The Global Catalogue of Microorganisms (GCM) 10K type strain sequencing project: providing services to taxonomists for standard genome sequencing and annotation.</title>
        <authorList>
            <consortium name="The Broad Institute Genomics Platform"/>
            <consortium name="The Broad Institute Genome Sequencing Center for Infectious Disease"/>
            <person name="Wu L."/>
            <person name="Ma J."/>
        </authorList>
    </citation>
    <scope>NUCLEOTIDE SEQUENCE [LARGE SCALE GENOMIC DNA]</scope>
    <source>
        <strain evidence="3">CCM 7427</strain>
    </source>
</reference>
<proteinExistence type="predicted"/>
<evidence type="ECO:0000313" key="2">
    <source>
        <dbReference type="EMBL" id="MFD2646216.1"/>
    </source>
</evidence>
<keyword evidence="3" id="KW-1185">Reference proteome</keyword>
<dbReference type="SUPFAM" id="SSF75005">
    <property type="entry name" value="Arabinanase/levansucrase/invertase"/>
    <property type="match status" value="1"/>
</dbReference>
<keyword evidence="1" id="KW-0732">Signal</keyword>
<dbReference type="RefSeq" id="WP_386830657.1">
    <property type="nucleotide sequence ID" value="NZ_JBHUNP010000001.1"/>
</dbReference>
<accession>A0ABW5QFF4</accession>
<evidence type="ECO:0000313" key="3">
    <source>
        <dbReference type="Proteomes" id="UP001597521"/>
    </source>
</evidence>
<feature type="signal peptide" evidence="1">
    <location>
        <begin position="1"/>
        <end position="19"/>
    </location>
</feature>
<evidence type="ECO:0008006" key="4">
    <source>
        <dbReference type="Google" id="ProtNLM"/>
    </source>
</evidence>
<protein>
    <recommendedName>
        <fullName evidence="4">Exo-alpha-sialidase</fullName>
    </recommendedName>
</protein>
<dbReference type="Proteomes" id="UP001597521">
    <property type="component" value="Unassembled WGS sequence"/>
</dbReference>
<sequence length="474" mass="51089">MLSVAALALLVATPLPAQGQPELCLECITIRVGPPAVVRGPFPDELDAPFTGLRLADGTFRGFTANGATYAVDGRDAWDMRGERREVLVPGPAGSQSDCGRWLTTALRDGDAVLGFVHQERNCDYNAGHTDKSMAIAVSSDDGLNWTDLGTVITGTDSPTPGQTTGEGDCTMVDGQDGFLYAYCLRASDWQTVVARTPLRDLTGWRKYHEGNWHQPGLGGEATDIGFIGPTAGYLDDLGLVAAVTSDEWFEGVRLSLSEDKVNFVDVKDPLLPVDPSSWERPVDTALVAYTTILDPDTGSNTVSGPFLLSYLHVPGGKGFESRYLVHHEVTLTVADEPAAVQTGLALSRWVHPEQASYISSTGPLTGDRQAYRHDAIVAYMLTRAPDGVPSVKLAECVSDRSGQLEQMLAEDGACPAGYIRERTAGWLFADPQPGTIPVYRCRAEWVTTHFVSNRTDCEGRGEMEFLLGYGLAS</sequence>
<dbReference type="InterPro" id="IPR023296">
    <property type="entry name" value="Glyco_hydro_beta-prop_sf"/>
</dbReference>
<comment type="caution">
    <text evidence="2">The sequence shown here is derived from an EMBL/GenBank/DDBJ whole genome shotgun (WGS) entry which is preliminary data.</text>
</comment>
<name>A0ABW5QFF4_9HYPH</name>
<evidence type="ECO:0000256" key="1">
    <source>
        <dbReference type="SAM" id="SignalP"/>
    </source>
</evidence>
<gene>
    <name evidence="2" type="ORF">ACFSX5_00230</name>
</gene>
<feature type="chain" id="PRO_5047463179" description="Exo-alpha-sialidase" evidence="1">
    <location>
        <begin position="20"/>
        <end position="474"/>
    </location>
</feature>